<evidence type="ECO:0000313" key="1">
    <source>
        <dbReference type="EMBL" id="GAK37583.1"/>
    </source>
</evidence>
<comment type="caution">
    <text evidence="1">The sequence shown here is derived from an EMBL/GenBank/DDBJ whole genome shotgun (WGS) entry which is preliminary data.</text>
</comment>
<reference evidence="1 2" key="1">
    <citation type="journal article" date="2015" name="Microbes Environ.">
        <title>Distribution and evolution of nitrogen fixation genes in the phylum bacteroidetes.</title>
        <authorList>
            <person name="Inoue J."/>
            <person name="Oshima K."/>
            <person name="Suda W."/>
            <person name="Sakamoto M."/>
            <person name="Iino T."/>
            <person name="Noda S."/>
            <person name="Hongoh Y."/>
            <person name="Hattori M."/>
            <person name="Ohkuma M."/>
        </authorList>
    </citation>
    <scope>NUCLEOTIDE SEQUENCE [LARGE SCALE GENOMIC DNA]</scope>
    <source>
        <strain evidence="1 2">JCM 15093</strain>
    </source>
</reference>
<name>A0A069D403_9BACE</name>
<dbReference type="AlphaFoldDB" id="A0A069D403"/>
<sequence length="56" mass="6672">MKALQKKLNENSTLIQRLNDTGFTVNSTWFTPQQVDLLFDEWGNPDYNIRKNRTDR</sequence>
<dbReference type="Pfam" id="PF14053">
    <property type="entry name" value="DUF4248"/>
    <property type="match status" value="1"/>
</dbReference>
<dbReference type="Proteomes" id="UP000027601">
    <property type="component" value="Unassembled WGS sequence"/>
</dbReference>
<protein>
    <submittedName>
        <fullName evidence="1">Uncharacterized protein</fullName>
    </submittedName>
</protein>
<keyword evidence="2" id="KW-1185">Reference proteome</keyword>
<organism evidence="1 2">
    <name type="scientific">Bacteroides graminisolvens DSM 19988 = JCM 15093</name>
    <dbReference type="NCBI Taxonomy" id="1121097"/>
    <lineage>
        <taxon>Bacteria</taxon>
        <taxon>Pseudomonadati</taxon>
        <taxon>Bacteroidota</taxon>
        <taxon>Bacteroidia</taxon>
        <taxon>Bacteroidales</taxon>
        <taxon>Bacteroidaceae</taxon>
        <taxon>Bacteroides</taxon>
    </lineage>
</organism>
<proteinExistence type="predicted"/>
<dbReference type="EMBL" id="BAJS01000023">
    <property type="protein sequence ID" value="GAK37583.1"/>
    <property type="molecule type" value="Genomic_DNA"/>
</dbReference>
<evidence type="ECO:0000313" key="2">
    <source>
        <dbReference type="Proteomes" id="UP000027601"/>
    </source>
</evidence>
<gene>
    <name evidence="1" type="ORF">JCM15093_2844</name>
</gene>
<dbReference type="InterPro" id="IPR025342">
    <property type="entry name" value="DUF4248"/>
</dbReference>
<accession>A0A069D403</accession>